<dbReference type="FunFam" id="1.10.1200.10:FF:000007">
    <property type="entry name" value="Probable polyketide synthase pks17"/>
    <property type="match status" value="2"/>
</dbReference>
<evidence type="ECO:0000256" key="8">
    <source>
        <dbReference type="ARBA" id="ARBA00023315"/>
    </source>
</evidence>
<keyword evidence="3" id="KW-0597">Phosphoprotein</keyword>
<dbReference type="Gene3D" id="1.10.1200.10">
    <property type="entry name" value="ACP-like"/>
    <property type="match status" value="4"/>
</dbReference>
<dbReference type="SUPFAM" id="SSF47336">
    <property type="entry name" value="ACP-like"/>
    <property type="match status" value="4"/>
</dbReference>
<dbReference type="InterPro" id="IPR009081">
    <property type="entry name" value="PP-bd_ACP"/>
</dbReference>
<dbReference type="SMART" id="SM00823">
    <property type="entry name" value="PKS_PP"/>
    <property type="match status" value="4"/>
</dbReference>
<dbReference type="GO" id="GO:0031177">
    <property type="term" value="F:phosphopantetheine binding"/>
    <property type="evidence" value="ECO:0007669"/>
    <property type="project" value="InterPro"/>
</dbReference>
<evidence type="ECO:0000256" key="6">
    <source>
        <dbReference type="ARBA" id="ARBA00023098"/>
    </source>
</evidence>
<dbReference type="Pfam" id="PF00698">
    <property type="entry name" value="Acyl_transf_1"/>
    <property type="match status" value="3"/>
</dbReference>
<feature type="active site" description="Proton donor; for dehydratase activity" evidence="9">
    <location>
        <position position="4601"/>
    </location>
</feature>
<accession>A0A318KBG9</accession>
<dbReference type="SUPFAM" id="SSF55048">
    <property type="entry name" value="Probable ACP-binding domain of malonyl-CoA ACP transacylase"/>
    <property type="match status" value="3"/>
</dbReference>
<evidence type="ECO:0000259" key="13">
    <source>
        <dbReference type="PROSITE" id="PS52019"/>
    </source>
</evidence>
<dbReference type="PROSITE" id="PS50075">
    <property type="entry name" value="CARRIER"/>
    <property type="match status" value="4"/>
</dbReference>
<dbReference type="InterPro" id="IPR055123">
    <property type="entry name" value="SpnB-like_Rossmann"/>
</dbReference>
<feature type="domain" description="Ketosynthase family 3 (KS3)" evidence="12">
    <location>
        <begin position="3521"/>
        <end position="3947"/>
    </location>
</feature>
<dbReference type="FunFam" id="3.40.366.10:FF:000002">
    <property type="entry name" value="Probable polyketide synthase 2"/>
    <property type="match status" value="2"/>
</dbReference>
<dbReference type="InterPro" id="IPR050091">
    <property type="entry name" value="PKS_NRPS_Biosynth_Enz"/>
</dbReference>
<dbReference type="InterPro" id="IPR057326">
    <property type="entry name" value="KR_dom"/>
</dbReference>
<dbReference type="EMBL" id="QJKF01000001">
    <property type="protein sequence ID" value="PXX71466.1"/>
    <property type="molecule type" value="Genomic_DNA"/>
</dbReference>
<evidence type="ECO:0000256" key="10">
    <source>
        <dbReference type="SAM" id="MobiDB-lite"/>
    </source>
</evidence>
<dbReference type="InterPro" id="IPR013968">
    <property type="entry name" value="PKS_KR"/>
</dbReference>
<dbReference type="InterPro" id="IPR020841">
    <property type="entry name" value="PKS_Beta-ketoAc_synthase_dom"/>
</dbReference>
<evidence type="ECO:0000256" key="5">
    <source>
        <dbReference type="ARBA" id="ARBA00022832"/>
    </source>
</evidence>
<dbReference type="InterPro" id="IPR042104">
    <property type="entry name" value="PKS_dehydratase_sf"/>
</dbReference>
<dbReference type="InterPro" id="IPR036736">
    <property type="entry name" value="ACP-like_sf"/>
</dbReference>
<dbReference type="InterPro" id="IPR014043">
    <property type="entry name" value="Acyl_transferase_dom"/>
</dbReference>
<dbReference type="PROSITE" id="PS52019">
    <property type="entry name" value="PKS_MFAS_DH"/>
    <property type="match status" value="3"/>
</dbReference>
<keyword evidence="4 14" id="KW-0808">Transferase</keyword>
<dbReference type="Pfam" id="PF22953">
    <property type="entry name" value="SpnB_Rossmann"/>
    <property type="match status" value="3"/>
</dbReference>
<dbReference type="CDD" id="cd00833">
    <property type="entry name" value="PKS"/>
    <property type="match status" value="3"/>
</dbReference>
<dbReference type="InterPro" id="IPR049551">
    <property type="entry name" value="PKS_DH_C"/>
</dbReference>
<dbReference type="InterPro" id="IPR001227">
    <property type="entry name" value="Ac_transferase_dom_sf"/>
</dbReference>
<dbReference type="Gene3D" id="3.40.47.10">
    <property type="match status" value="3"/>
</dbReference>
<keyword evidence="7" id="KW-0511">Multifunctional enzyme</keyword>
<feature type="active site" description="Proton acceptor; for dehydratase activity" evidence="9">
    <location>
        <position position="2735"/>
    </location>
</feature>
<dbReference type="InterPro" id="IPR020806">
    <property type="entry name" value="PKS_PP-bd"/>
</dbReference>
<dbReference type="SUPFAM" id="SSF51735">
    <property type="entry name" value="NAD(P)-binding Rossmann-fold domains"/>
    <property type="match status" value="6"/>
</dbReference>
<dbReference type="CDD" id="cd08956">
    <property type="entry name" value="KR_3_FAS_SDR_x"/>
    <property type="match status" value="3"/>
</dbReference>
<keyword evidence="5" id="KW-0276">Fatty acid metabolism</keyword>
<feature type="domain" description="Ketosynthase family 3 (KS3)" evidence="12">
    <location>
        <begin position="1824"/>
        <end position="2249"/>
    </location>
</feature>
<dbReference type="InterPro" id="IPR018201">
    <property type="entry name" value="Ketoacyl_synth_AS"/>
</dbReference>
<dbReference type="InterPro" id="IPR049552">
    <property type="entry name" value="PKS_DH_N"/>
</dbReference>
<feature type="domain" description="PKS/mFAS DH" evidence="13">
    <location>
        <begin position="4401"/>
        <end position="4687"/>
    </location>
</feature>
<dbReference type="OrthoDB" id="4516163at2"/>
<dbReference type="SMART" id="SM00827">
    <property type="entry name" value="PKS_AT"/>
    <property type="match status" value="3"/>
</dbReference>
<dbReference type="InterPro" id="IPR016036">
    <property type="entry name" value="Malonyl_transacylase_ACP-bd"/>
</dbReference>
<evidence type="ECO:0000259" key="12">
    <source>
        <dbReference type="PROSITE" id="PS52004"/>
    </source>
</evidence>
<protein>
    <submittedName>
        <fullName evidence="14">Acyl transferase domain-containing protein</fullName>
    </submittedName>
</protein>
<feature type="domain" description="PKS/mFAS DH" evidence="13">
    <location>
        <begin position="2705"/>
        <end position="2978"/>
    </location>
</feature>
<dbReference type="FunFam" id="3.40.47.10:FF:000019">
    <property type="entry name" value="Polyketide synthase type I"/>
    <property type="match status" value="3"/>
</dbReference>
<dbReference type="SUPFAM" id="SSF53901">
    <property type="entry name" value="Thiolase-like"/>
    <property type="match status" value="3"/>
</dbReference>
<dbReference type="PANTHER" id="PTHR43775:SF51">
    <property type="entry name" value="INACTIVE PHENOLPHTHIOCEROL SYNTHESIS POLYKETIDE SYNTHASE TYPE I PKS1-RELATED"/>
    <property type="match status" value="1"/>
</dbReference>
<dbReference type="PROSITE" id="PS00606">
    <property type="entry name" value="KS3_1"/>
    <property type="match status" value="2"/>
</dbReference>
<dbReference type="InterPro" id="IPR049900">
    <property type="entry name" value="PKS_mFAS_DH"/>
</dbReference>
<keyword evidence="8" id="KW-0012">Acyltransferase</keyword>
<feature type="active site" description="Proton donor; for dehydratase activity" evidence="9">
    <location>
        <position position="2899"/>
    </location>
</feature>
<dbReference type="Pfam" id="PF08659">
    <property type="entry name" value="KR"/>
    <property type="match status" value="3"/>
</dbReference>
<name>A0A318KBG9_9NOCA</name>
<feature type="region of interest" description="Disordered" evidence="10">
    <location>
        <begin position="5146"/>
        <end position="5166"/>
    </location>
</feature>
<dbReference type="SMART" id="SM00825">
    <property type="entry name" value="PKS_KS"/>
    <property type="match status" value="3"/>
</dbReference>
<dbReference type="InterPro" id="IPR016039">
    <property type="entry name" value="Thiolase-like"/>
</dbReference>
<dbReference type="InterPro" id="IPR020807">
    <property type="entry name" value="PKS_DH"/>
</dbReference>
<dbReference type="PROSITE" id="PS52004">
    <property type="entry name" value="KS3_2"/>
    <property type="match status" value="3"/>
</dbReference>
<feature type="region of interest" description="N-terminal hotdog fold" evidence="9">
    <location>
        <begin position="4401"/>
        <end position="4526"/>
    </location>
</feature>
<evidence type="ECO:0000313" key="14">
    <source>
        <dbReference type="EMBL" id="PXX71466.1"/>
    </source>
</evidence>
<feature type="active site" description="Proton acceptor; for dehydratase activity" evidence="9">
    <location>
        <position position="4433"/>
    </location>
</feature>
<evidence type="ECO:0000256" key="2">
    <source>
        <dbReference type="ARBA" id="ARBA00022450"/>
    </source>
</evidence>
<dbReference type="Proteomes" id="UP000247569">
    <property type="component" value="Unassembled WGS sequence"/>
</dbReference>
<feature type="region of interest" description="N-terminal hotdog fold" evidence="9">
    <location>
        <begin position="2705"/>
        <end position="2826"/>
    </location>
</feature>
<dbReference type="RefSeq" id="WP_110293346.1">
    <property type="nucleotide sequence ID" value="NZ_QJKF01000001.1"/>
</dbReference>
<dbReference type="Gene3D" id="3.40.50.720">
    <property type="entry name" value="NAD(P)-binding Rossmann-like Domain"/>
    <property type="match status" value="3"/>
</dbReference>
<proteinExistence type="predicted"/>
<reference evidence="14 15" key="1">
    <citation type="submission" date="2018-05" db="EMBL/GenBank/DDBJ databases">
        <title>Genomic Encyclopedia of Type Strains, Phase IV (KMG-IV): sequencing the most valuable type-strain genomes for metagenomic binning, comparative biology and taxonomic classification.</title>
        <authorList>
            <person name="Goeker M."/>
        </authorList>
    </citation>
    <scope>NUCLEOTIDE SEQUENCE [LARGE SCALE GENOMIC DNA]</scope>
    <source>
        <strain evidence="14 15">DSM 44704</strain>
    </source>
</reference>
<feature type="domain" description="Carrier" evidence="11">
    <location>
        <begin position="3427"/>
        <end position="3502"/>
    </location>
</feature>
<feature type="region of interest" description="C-terminal hotdog fold" evidence="9">
    <location>
        <begin position="1156"/>
        <end position="1293"/>
    </location>
</feature>
<dbReference type="SMART" id="SM00826">
    <property type="entry name" value="PKS_DH"/>
    <property type="match status" value="3"/>
</dbReference>
<dbReference type="Gene3D" id="3.40.366.10">
    <property type="entry name" value="Malonyl-Coenzyme A Acyl Carrier Protein, domain 2"/>
    <property type="match status" value="3"/>
</dbReference>
<feature type="region of interest" description="Disordered" evidence="10">
    <location>
        <begin position="3397"/>
        <end position="3418"/>
    </location>
</feature>
<sequence>MSESNRSESELDGGRPDGLADRLRTLPVPEQRRALVDLVRARASAVLRAVTKDEAATVDTERAFREQGLDSLGQVALQAGLSESTGLPLPPTVVFDHPTPTRLAEFLRTELLDLTIDDPALVFGPSVADEPIAVVGLGCRFPGGIASPEDLWQLLADEGEVLSGFPGDRGWDLATMFDPDPAAVGKSYVDRGGFLDTATEFDADFFGISPREALAMDPQQRVTLETAWEALERAGIDPLSLRGSDSGVFIGAEVHEYGVRVHEAPEGLDGYLMTGNAPSVVSGRVAYFLGWTGPAITVDTACSGALVSLHLAAQALQRGECSLALVGGVTVMGSPGMFTAFSRQRGLAPDGRVKAFAAAADGTGFAEGIGLLVVERLSDAQRHGHQVLALVRGTAVNQDGASNGLTAPSGTSQRQVIRRALAVAGLTGAEVDAVDAHGTGTMLGDPIEARAILATYGQGRPDGQPLWLGSAKSNLGHTQAAGGAASVLKMILAMRNNLLPKTLHVDAPSPNVDWSAGQVELLTSAVAWPGGERPRRAGVSAFGISGTNAHVILEEPPAPVSVLMPVADASTGVWPVALSAASEQALRAQAERLSACVDEHTVADLGFSLATSRASLAHRAVVVAENPAELRRGLDAVASGVPAAGVFTGAPPAGRLAYLFTGQGSQRLGMGKELCELYPVFAKALDDAVGYLDLQLDRSLWDVLFAEPGSPEADLLGQTGYAQPALFAVEVALFRLLESWGLRPDFVAGHSIGELAAAHVSGVLSLEDAATLVAARGRLMQELPPGGAMAAIAASEADVLPRLRGQVGIAAINGPAAVVVSGEERAVDAVVAEFAAMGTKTHRLRVSHAFHSPLMEPMLAEFGRVAQVLTYAAPRIPLVSNVTGTAARGEELCTPEYWVRHVRAAVRFHDGIRWLADQGVTTFLELGPDATLSAMGRDCLGAESAAAVLVPTMRRDRAEGRELVAAVSQAHARGAALDGAGVFAGSGGQLVALPTYAFQRRRFWLNQPADAAGRLPAEHPLLGAVLELAGSDGVVLTGRVSLRSHPWLADHVIAGSMLLPGTAFVELVLRAGDQVGCPHLVEVTLDAPLVLPADGVIALQVTVGSADADGHRAVEVHARPDDANGDEPWLRHAGGVLAPVGSSTAGTDFTEWPPVAEPVDLTNWYAALAEQGYEYGPAFRGLRAAWRRGTEVFAEVALAPETEVEGYGLHPALLDAVLHATDLTSDEPVGAITRLPFAWTGVSRYAVGPSSLRVRITPNGTDAVAIELADAAGAPVATVASYRTLPLPDGKLRATGYARPYRVEWLPLGRVPDIGGQRDSFVIYRCPATPDGDVVAAVRAVTGGVLEHLRAWLADERSATTTLVVVTRAAIAVEPGEPIDLAQAPVWGLVRAAQAENPGRIVLVDSICSDAEIFTAVASGEPEFALRDGEMLVPRLARTARPAETAAVPWNSTGTVLITGGTGGVGARVARHLATTHGVRRLLLVSRRGEESPGIHELRTELLGAGAEVVVAACDVADRAALAELLRSIPAEHPLTAVVHAAGAIDDGLIGALTPERLDRVFRPKVDAAWHLHELTRELKLSVFVLFSSTAALLDGAGQANYAAANAFLDALAMHRAAAGLPATALSWGLWPGEGMAAGLDAAALRRIERLGLRTLTVPQQLELFDAALAGSESAVVPVRFDPRALPVDPPPVARSLIRAQTRRATNTAGADEPSLARRLSGASEAERAEQLLELVRTQTAAVLGFGSGAEIAPDRAFTEIGFDSLAAVELRNRLNADTGLRLTATMTFDYPTPRALAEHLDDAVAGVRPAPVRRTPVASAPADEPIAIVGMACRYPGGVRSPEELWRMVAEGRDVISAFPADRGWDRDVYDPERGKPGRSYSREGGFLYDAAEFDAGFFGISPREAQAMDPQQRLLLEISWETFERAGIDPLSMRGTDTGVFAGVMYHDWGLRLTPLPEELAGYHGNGSLASVVSGRVAYALGLEGPAITVDTACSSSLVAMHWAMQALRRGECGLALAGGVTVMSTPDTFIDMSRQGGLAADGRCRSFGAGADGTGWGEGVGMLLLERLSDARRHGHRVLGLVRGSAVNSDGASNGLTAPNGPAQQRLIRHALDGAGLSFADVDVVEGHGTGTRLGDPIEAQALLSTYGQERPAGEPLWLGSIKSNMGHTQAAAGVAGVIKMVLAMRHGVIPRSLHAETPTSQVDWESGAVALVTESRAWPELGRPRRAGVSSFGISGTNAHLIVEQAPLEDRSLLPDDAPALIPWIVSARTPEALRAQAASLLEYLETLPDNRIADAGRALVNTRAALEHRAVLPAADREELTDALTAVVNGAGTVLDSVRDGKLALLFSGQGAQRPGMGRELYEAFPVFAAAFDAVAAELDPAWELPLRTVLWDADETLLSRTEYAQGGLFAFEVALFRLLESWGVRPDFVAGHSIGELTAAHVGGVLSLPDAARLVAARGRLMQALPEGGAMVAVQASEAEIVPWLREGVEIAAVNAPDSIVLSGSAEPVLATAERLRAQGRKTSRLRVSHAFHSALMEPMLEEFRAVAERIEYRTAAVPVVSNLTGSVVAEFDADYWVRHVRATVRFADGLQYLESRGVTTFLELGPDATLAAAVAASVRPEVAAIAVQRRDRAQARELVTALGRAWARGAAVDWAAYLGAGAPIDLPTYAFQRRRYWLDTDGGAARGLGAAGLDAVDHPLLGAAVAAPDEVVFTGRLSTDAQPWLADHEVHGSILLPGTGFVEIALRAGAFVDCPAVAELTLETPLVVPRDGGVLLRVVVGAPDEAGARPLRIHSRGDDPELPWVRHGAGLLAPDAPEPAFDLTDWPPPGATPVPIDGAYDRLIDRGYGYGPTFQGLRAAWRRGDDVFAEVALPDEATTDAARYLLHPAVLDAAMHADLLDESGAATGDTLLPFSWSDVTLHATGAATVRVHLHRIRGDEVSAIFVADPNGRPIATVRQLVSRPVSPDRIGTPDRAADALYGVSWLPVPSAKLGEAVAVRQAAAVAGLGDEAAGLRVVRLESARVDVPAAAHAVTRQALDLIQDVLAGGAIRLAVVTRNAVAVASGDDVDPGQSPVWGLVRAAEAENPGRFVLVDVDGSAKSEAALAAALESGEPELALRDGVASMPRLTRLAGGTGRAPWTGAGTVLITGGTRGLGLILARHLVRTHGVRRLLLVGRRGLDASAAAALTAEFASHGAEVDIAACDVADRDALAALLAGIPDAHPLTAVVHAAGVADGGLVGNLDPDRVDAVLRPKVDAAWHLHELTSGLNLEAFVLFSSAGGLVLASGQGDYAAANVFLDALAEHRRRHGLPATALPFGMWAVNTGLGGELTEADLDRMRRLGLPAITVDDGLALFDAALAADTAVVAPLRIDQSALRARQDSVPALLRGLGRAPGRPSAATGSVRGDLSRLSPAERQRRLLDLVRAHAATVLGHSGPEAVEPDRAFRDLGFDSLAGVELRNLLGTATGLPLPATLVFDHPNAQAVAAFLAARFTGDTAETVTPAVPTTRAADEPIAIVAISCRFPGGVRTPEQLWQLVIEGRDAVADFPDDRGWDVDALYDPAPGTPGKSYVSNGGFLYDAAEFDPEFFGIMPREAMAMDPQQRLLLQASWEAFERAGIDPASMRGTRTGVYAGIMYHDYGTRPGQAPDELAGYLGNGSAGSIASGRVAYSLGLEGPAVSVDTACSSSLVALHMACQALRAGEITMALAGGVTVMPTPDIFVDFSRQRGLAPDGRCKAFAEAADGTGWAEGVGLLLVERLSDAVAHGHPVLAVVRGSAINSDGASNGLTAPNGPSQQRVIRQALAAAGLEPADIDAVDGHGTGTTLGDPIEAQALLATYGQGRQADRPLWLGSIKSNIGHAQAAAGVSGVIKMVLAMRHGILPKTLHVDEPSRQVDWTEGAVRLLTEPVDWAVDGRPRRAGVSSFGLSGTNAHVILEQVPEAPVPPRDPARHRPATVPLLVSARTEEGLREQTELLRAHLATGPDLVDTAFSLATTRTRFEYRSVLLATEQAADGPVLSGVAKTGGRTAFLFSGQGAQRSGMGRELYAAYPVFAEVLDDVCARFDAELERPLREIMFAPAESADARLLSETAYTQCALFANEVAQYRLLESWGLVPDVLLGHSIGELAAAHVAGVLSLFDAVTLVAARGRLMQSLPPGGAMVAVRATEAEVVPLLTAATGIAAVNEPGSVVVSGARDDVARIADTLRAQGRRVTALRVSHAFHSPLVEPILAEFRRVAETVSLRAPVIPIVSTLGGGPHDPATPEYWVRHVREAVRFADGVREARTQGVTRFVEIGPDSVLTGSVEGCLDDTEQLVVGLTRRNRPEPEVLLEAVCAMYLDGAEVDWARFFAPAQPTRVDLPTYPFARQRFWLELPTAPPADATGVGQAAAGHPLLSAVVVSPEGDGAVLTGRLSLDTHPWLADHNVLGTVLLPGTGYVELALRAGAEVGCEVIEELVIEALMPLPERRGTAIQVVVGAADPERRRTLAIYSRVEDAPAYVPWTRHVSGFLRAEPDSEPADVGYREWPPAAAEPVDISEVYDYLTSEGYHYGPMFRGLRAVWRRGTEIFAEVALPDEARAEAARFGVHPSLLDAALSATDFLNGRTPQDVGASQLPFSWAGVRLHAGGAAGLRARIAWVSSDSAVGSDAVRLDLSDAAGTPVATVRSLVVRAVTPDRVAAAAAASVGSRQRDSIYRIGWSELPRGTASTAAAPPMTVLGNRFGDIDAAVPVFADLAALSAALDTGAAVPELVLFACPAVPGPEVPAAVRSVLADVLDVVRAWLADERLTHSRLMVITEGAVALDGETPELSQAPIWGLVRSAEQENPGRFILVDAHQDWTPARLVPVLAAMGEPELAVRGNSIRAPRLTGIPAGDADGAATWDPAGTVLVTGGTGGLGALVARHLVTVHGVRHLLLTSRRGPAAPDARRLRAELTDLGAECTVVACDVADRAALASVLAGIPADRPLRGVVHAAGVMDNALIGSLSPEQLERVLRPKVDGAWHLHELTAQLPLTAFVLFSSVSGLVMGAGQANYAAANRFEDALAVHRRAAGLPATALAFGLWTTETGLGGAGVDAGREEQRMTDLGLPPLSSAEGLVLFDESVRLDDAVLVPMRVHSTALAANDVVPPMLRELAGSATRGPARAAARTATPTANGSGAVSLTQRLAGLDGDAAEAVLLDLVRTHVAAVRHAEPESLDVGFTEMGLDSLAAIELRNRLQSAVGLRLPATMMFDYPNPRVLAGYLRTELLPDEPTSSPEAAPAQAIPAPVASVEHMSIDDLVRAALAGDADRVEG</sequence>
<comment type="pathway">
    <text evidence="1">Lipid metabolism.</text>
</comment>
<dbReference type="SMART" id="SM00822">
    <property type="entry name" value="PKS_KR"/>
    <property type="match status" value="3"/>
</dbReference>
<dbReference type="Pfam" id="PF16197">
    <property type="entry name" value="KAsynt_C_assoc"/>
    <property type="match status" value="3"/>
</dbReference>
<evidence type="ECO:0000256" key="3">
    <source>
        <dbReference type="ARBA" id="ARBA00022553"/>
    </source>
</evidence>
<evidence type="ECO:0000259" key="11">
    <source>
        <dbReference type="PROSITE" id="PS50075"/>
    </source>
</evidence>
<evidence type="ECO:0000256" key="7">
    <source>
        <dbReference type="ARBA" id="ARBA00023268"/>
    </source>
</evidence>
<feature type="domain" description="Carrier" evidence="11">
    <location>
        <begin position="30"/>
        <end position="111"/>
    </location>
</feature>
<evidence type="ECO:0000256" key="4">
    <source>
        <dbReference type="ARBA" id="ARBA00022679"/>
    </source>
</evidence>
<dbReference type="InterPro" id="IPR032821">
    <property type="entry name" value="PKS_assoc"/>
</dbReference>
<comment type="caution">
    <text evidence="14">The sequence shown here is derived from an EMBL/GenBank/DDBJ whole genome shotgun (WGS) entry which is preliminary data.</text>
</comment>
<feature type="domain" description="Carrier" evidence="11">
    <location>
        <begin position="1730"/>
        <end position="1805"/>
    </location>
</feature>
<dbReference type="PANTHER" id="PTHR43775">
    <property type="entry name" value="FATTY ACID SYNTHASE"/>
    <property type="match status" value="1"/>
</dbReference>
<feature type="region of interest" description="N-terminal hotdog fold" evidence="9">
    <location>
        <begin position="1019"/>
        <end position="1144"/>
    </location>
</feature>
<feature type="region of interest" description="C-terminal hotdog fold" evidence="9">
    <location>
        <begin position="4540"/>
        <end position="4687"/>
    </location>
</feature>
<dbReference type="SUPFAM" id="SSF52151">
    <property type="entry name" value="FabD/lysophospholipase-like"/>
    <property type="match status" value="3"/>
</dbReference>
<dbReference type="Pfam" id="PF00109">
    <property type="entry name" value="ketoacyl-synt"/>
    <property type="match status" value="3"/>
</dbReference>
<feature type="active site" description="Proton acceptor; for dehydratase activity" evidence="9">
    <location>
        <position position="1051"/>
    </location>
</feature>
<dbReference type="InterPro" id="IPR014031">
    <property type="entry name" value="Ketoacyl_synth_C"/>
</dbReference>
<dbReference type="Pfam" id="PF21089">
    <property type="entry name" value="PKS_DH_N"/>
    <property type="match status" value="3"/>
</dbReference>
<feature type="region of interest" description="Disordered" evidence="10">
    <location>
        <begin position="1703"/>
        <end position="1723"/>
    </location>
</feature>
<dbReference type="Gene3D" id="3.30.70.3290">
    <property type="match status" value="3"/>
</dbReference>
<dbReference type="GO" id="GO:0004315">
    <property type="term" value="F:3-oxoacyl-[acyl-carrier-protein] synthase activity"/>
    <property type="evidence" value="ECO:0007669"/>
    <property type="project" value="InterPro"/>
</dbReference>
<feature type="compositionally biased region" description="Low complexity" evidence="10">
    <location>
        <begin position="5146"/>
        <end position="5162"/>
    </location>
</feature>
<dbReference type="Pfam" id="PF14765">
    <property type="entry name" value="PS-DH"/>
    <property type="match status" value="3"/>
</dbReference>
<dbReference type="PROSITE" id="PS00012">
    <property type="entry name" value="PHOSPHOPANTETHEINE"/>
    <property type="match status" value="3"/>
</dbReference>
<feature type="region of interest" description="C-terminal hotdog fold" evidence="9">
    <location>
        <begin position="2838"/>
        <end position="2978"/>
    </location>
</feature>
<feature type="active site" description="Proton donor; for dehydratase activity" evidence="9">
    <location>
        <position position="1215"/>
    </location>
</feature>
<keyword evidence="15" id="KW-1185">Reference proteome</keyword>
<feature type="domain" description="PKS/mFAS DH" evidence="13">
    <location>
        <begin position="1019"/>
        <end position="1293"/>
    </location>
</feature>
<keyword evidence="2" id="KW-0596">Phosphopantetheine</keyword>
<dbReference type="InterPro" id="IPR006162">
    <property type="entry name" value="Ppantetheine_attach_site"/>
</dbReference>
<dbReference type="InterPro" id="IPR036291">
    <property type="entry name" value="NAD(P)-bd_dom_sf"/>
</dbReference>
<feature type="domain" description="Ketosynthase family 3 (KS3)" evidence="12">
    <location>
        <begin position="129"/>
        <end position="555"/>
    </location>
</feature>
<dbReference type="Pfam" id="PF02801">
    <property type="entry name" value="Ketoacyl-synt_C"/>
    <property type="match status" value="3"/>
</dbReference>
<evidence type="ECO:0000313" key="15">
    <source>
        <dbReference type="Proteomes" id="UP000247569"/>
    </source>
</evidence>
<dbReference type="InterPro" id="IPR014030">
    <property type="entry name" value="Ketoacyl_synth_N"/>
</dbReference>
<dbReference type="Gene3D" id="3.10.129.110">
    <property type="entry name" value="Polyketide synthase dehydratase"/>
    <property type="match status" value="3"/>
</dbReference>
<dbReference type="GO" id="GO:0004312">
    <property type="term" value="F:fatty acid synthase activity"/>
    <property type="evidence" value="ECO:0007669"/>
    <property type="project" value="TreeGrafter"/>
</dbReference>
<dbReference type="InterPro" id="IPR016035">
    <property type="entry name" value="Acyl_Trfase/lysoPLipase"/>
</dbReference>
<dbReference type="GO" id="GO:0006633">
    <property type="term" value="P:fatty acid biosynthetic process"/>
    <property type="evidence" value="ECO:0007669"/>
    <property type="project" value="InterPro"/>
</dbReference>
<feature type="domain" description="Carrier" evidence="11">
    <location>
        <begin position="5181"/>
        <end position="5256"/>
    </location>
</feature>
<feature type="region of interest" description="Disordered" evidence="10">
    <location>
        <begin position="1"/>
        <end position="25"/>
    </location>
</feature>
<dbReference type="SMART" id="SM01294">
    <property type="entry name" value="PKS_PP_betabranch"/>
    <property type="match status" value="3"/>
</dbReference>
<keyword evidence="6" id="KW-0443">Lipid metabolism</keyword>
<dbReference type="Pfam" id="PF00550">
    <property type="entry name" value="PP-binding"/>
    <property type="match status" value="4"/>
</dbReference>
<evidence type="ECO:0000256" key="1">
    <source>
        <dbReference type="ARBA" id="ARBA00005189"/>
    </source>
</evidence>
<organism evidence="14 15">
    <name type="scientific">Nocardia tenerifensis</name>
    <dbReference type="NCBI Taxonomy" id="228006"/>
    <lineage>
        <taxon>Bacteria</taxon>
        <taxon>Bacillati</taxon>
        <taxon>Actinomycetota</taxon>
        <taxon>Actinomycetes</taxon>
        <taxon>Mycobacteriales</taxon>
        <taxon>Nocardiaceae</taxon>
        <taxon>Nocardia</taxon>
    </lineage>
</organism>
<gene>
    <name evidence="14" type="ORF">DFR70_101889</name>
</gene>
<evidence type="ECO:0000256" key="9">
    <source>
        <dbReference type="PROSITE-ProRule" id="PRU01363"/>
    </source>
</evidence>